<feature type="region of interest" description="Disordered" evidence="1">
    <location>
        <begin position="310"/>
        <end position="345"/>
    </location>
</feature>
<feature type="compositionally biased region" description="Basic residues" evidence="1">
    <location>
        <begin position="328"/>
        <end position="341"/>
    </location>
</feature>
<reference evidence="2 3" key="1">
    <citation type="journal article" date="2024" name="Plant Biotechnol. J.">
        <title>Dendrobium thyrsiflorum genome and its molecular insights into genes involved in important horticultural traits.</title>
        <authorList>
            <person name="Chen B."/>
            <person name="Wang J.Y."/>
            <person name="Zheng P.J."/>
            <person name="Li K.L."/>
            <person name="Liang Y.M."/>
            <person name="Chen X.F."/>
            <person name="Zhang C."/>
            <person name="Zhao X."/>
            <person name="He X."/>
            <person name="Zhang G.Q."/>
            <person name="Liu Z.J."/>
            <person name="Xu Q."/>
        </authorList>
    </citation>
    <scope>NUCLEOTIDE SEQUENCE [LARGE SCALE GENOMIC DNA]</scope>
    <source>
        <strain evidence="2">GZMU011</strain>
    </source>
</reference>
<feature type="region of interest" description="Disordered" evidence="1">
    <location>
        <begin position="114"/>
        <end position="151"/>
    </location>
</feature>
<feature type="region of interest" description="Disordered" evidence="1">
    <location>
        <begin position="236"/>
        <end position="266"/>
    </location>
</feature>
<proteinExistence type="predicted"/>
<feature type="region of interest" description="Disordered" evidence="1">
    <location>
        <begin position="645"/>
        <end position="672"/>
    </location>
</feature>
<accession>A0ABD0UDD2</accession>
<comment type="caution">
    <text evidence="2">The sequence shown here is derived from an EMBL/GenBank/DDBJ whole genome shotgun (WGS) entry which is preliminary data.</text>
</comment>
<name>A0ABD0UDD2_DENTH</name>
<evidence type="ECO:0000313" key="2">
    <source>
        <dbReference type="EMBL" id="KAL0910728.1"/>
    </source>
</evidence>
<feature type="region of interest" description="Disordered" evidence="1">
    <location>
        <begin position="58"/>
        <end position="82"/>
    </location>
</feature>
<feature type="compositionally biased region" description="Acidic residues" evidence="1">
    <location>
        <begin position="453"/>
        <end position="471"/>
    </location>
</feature>
<evidence type="ECO:0000313" key="3">
    <source>
        <dbReference type="Proteomes" id="UP001552299"/>
    </source>
</evidence>
<dbReference type="AlphaFoldDB" id="A0ABD0UDD2"/>
<keyword evidence="3" id="KW-1185">Reference proteome</keyword>
<feature type="compositionally biased region" description="Polar residues" evidence="1">
    <location>
        <begin position="310"/>
        <end position="324"/>
    </location>
</feature>
<dbReference type="EMBL" id="JANQDX010000015">
    <property type="protein sequence ID" value="KAL0910728.1"/>
    <property type="molecule type" value="Genomic_DNA"/>
</dbReference>
<dbReference type="Proteomes" id="UP001552299">
    <property type="component" value="Unassembled WGS sequence"/>
</dbReference>
<evidence type="ECO:0000256" key="1">
    <source>
        <dbReference type="SAM" id="MobiDB-lite"/>
    </source>
</evidence>
<feature type="compositionally biased region" description="Basic and acidic residues" evidence="1">
    <location>
        <begin position="253"/>
        <end position="264"/>
    </location>
</feature>
<organism evidence="2 3">
    <name type="scientific">Dendrobium thyrsiflorum</name>
    <name type="common">Pinecone-like raceme dendrobium</name>
    <name type="synonym">Orchid</name>
    <dbReference type="NCBI Taxonomy" id="117978"/>
    <lineage>
        <taxon>Eukaryota</taxon>
        <taxon>Viridiplantae</taxon>
        <taxon>Streptophyta</taxon>
        <taxon>Embryophyta</taxon>
        <taxon>Tracheophyta</taxon>
        <taxon>Spermatophyta</taxon>
        <taxon>Magnoliopsida</taxon>
        <taxon>Liliopsida</taxon>
        <taxon>Asparagales</taxon>
        <taxon>Orchidaceae</taxon>
        <taxon>Epidendroideae</taxon>
        <taxon>Malaxideae</taxon>
        <taxon>Dendrobiinae</taxon>
        <taxon>Dendrobium</taxon>
    </lineage>
</organism>
<protein>
    <recommendedName>
        <fullName evidence="4">Retrotransposon gag protein</fullName>
    </recommendedName>
</protein>
<feature type="region of interest" description="Disordered" evidence="1">
    <location>
        <begin position="451"/>
        <end position="475"/>
    </location>
</feature>
<feature type="compositionally biased region" description="Basic and acidic residues" evidence="1">
    <location>
        <begin position="58"/>
        <end position="75"/>
    </location>
</feature>
<evidence type="ECO:0008006" key="4">
    <source>
        <dbReference type="Google" id="ProtNLM"/>
    </source>
</evidence>
<feature type="compositionally biased region" description="Low complexity" evidence="1">
    <location>
        <begin position="243"/>
        <end position="252"/>
    </location>
</feature>
<feature type="compositionally biased region" description="Polar residues" evidence="1">
    <location>
        <begin position="654"/>
        <end position="672"/>
    </location>
</feature>
<gene>
    <name evidence="2" type="ORF">M5K25_018811</name>
</gene>
<sequence length="712" mass="80601">MTEMMAQMTIMMQKTATAGVMPNPPVDQISECLKSWEYGDLLDRVAKFEKLNLSKSESYFDKPKKAKSSDAKKGETYSTSSLRSSKGKQVVYNVDKGKQPMQYGEKLKQIYNPNPQPKLILGENDKPRNFQGGGERPRQNTGTGDRTFPSLKDKMNKEYSFKRESVAKLFRQAVKAGLKLPECKRPEESKQINDPNYCPYHRVLYHPIEDCYIFKDWLERKYRKGELTLSDNVLSHPRKESTRVVTSSSVPPVDERKNDKKPVQEEQWETAISKKTTKMLKQLKGVPGMKWKSPTEPMLNLKGLPKVQTSISKQHLSQASSLNSAKVKSAKRKTKLKKPREKKTATQRVIDRLDEYYQTVRQPIKLAYFMSGLKIGETEEDGDTYFLPIKVCRIISVVPSTPINKKYVKKETPEACMMVLPMDCSSEEDLYFSEEDESDPDIASQMEHVNMDGDSESADESPDATMDDSEENVPLNESELEEIAQVQLRSDNILPPPPKKGVSDKDKGKEIVINEDIIPKDPKKDTSAKGINYNILSHLRKIPTQLNIYDALIMYLYKCPSLFDYVDLHRNPKKKERRKLCKSRKKSRIPVKSAPFTSSLRSLCKLGSHFLCRAPIRVIKNEGNAEALFSSSFLPPAASPQSQLPLPLPIRSQADPSSSEVPVTGSISHSGNSQTRPFILCFTNFDPSSQRLLCVVSTSITIRSSSLHLLKP</sequence>